<accession>A0A9D2AC65</accession>
<sequence>PAKVFRETFERHAVPEARKGEFMPELFRDPFLEDVTDEYLHTADVTVPAAFRVAGRPEHAYLCVFNDLDWQPTAIGTWEGGKAHFTGMGKGIVYLPVYYEGRRMRAFHYPFVLTASGTAEFLVPEEGKRLALHLERKYPYDEVQYEYSHVLCGARIEVSNDACSFDSIGCFPAENHYYFSAALPDSLPACRYWQVQATGEAYFAEVLFYDGEGRLIPRDSLLYRGSAFDGDMFTNVRSSRINAVFREPVRVARVVCLPRSDGNGVYPGDEYELLYYAANGWRSLGRQRATDYSVDYGDVPAGALYWLRNRTKGVEERVFTVEDGQARFW</sequence>
<dbReference type="Proteomes" id="UP000824202">
    <property type="component" value="Unassembled WGS sequence"/>
</dbReference>
<dbReference type="AlphaFoldDB" id="A0A9D2AC65"/>
<evidence type="ECO:0000313" key="2">
    <source>
        <dbReference type="Proteomes" id="UP000824202"/>
    </source>
</evidence>
<gene>
    <name evidence="1" type="ORF">H9863_09800</name>
</gene>
<proteinExistence type="predicted"/>
<feature type="non-terminal residue" evidence="1">
    <location>
        <position position="1"/>
    </location>
</feature>
<dbReference type="EMBL" id="DXFT01000194">
    <property type="protein sequence ID" value="HIX04388.1"/>
    <property type="molecule type" value="Genomic_DNA"/>
</dbReference>
<comment type="caution">
    <text evidence="1">The sequence shown here is derived from an EMBL/GenBank/DDBJ whole genome shotgun (WGS) entry which is preliminary data.</text>
</comment>
<organism evidence="1 2">
    <name type="scientific">Candidatus Odoribacter faecigallinarum</name>
    <dbReference type="NCBI Taxonomy" id="2838706"/>
    <lineage>
        <taxon>Bacteria</taxon>
        <taxon>Pseudomonadati</taxon>
        <taxon>Bacteroidota</taxon>
        <taxon>Bacteroidia</taxon>
        <taxon>Bacteroidales</taxon>
        <taxon>Odoribacteraceae</taxon>
        <taxon>Odoribacter</taxon>
    </lineage>
</organism>
<reference evidence="1" key="2">
    <citation type="submission" date="2021-04" db="EMBL/GenBank/DDBJ databases">
        <authorList>
            <person name="Gilroy R."/>
        </authorList>
    </citation>
    <scope>NUCLEOTIDE SEQUENCE</scope>
    <source>
        <strain evidence="1">23274</strain>
    </source>
</reference>
<evidence type="ECO:0000313" key="1">
    <source>
        <dbReference type="EMBL" id="HIX04388.1"/>
    </source>
</evidence>
<reference evidence="1" key="1">
    <citation type="journal article" date="2021" name="PeerJ">
        <title>Extensive microbial diversity within the chicken gut microbiome revealed by metagenomics and culture.</title>
        <authorList>
            <person name="Gilroy R."/>
            <person name="Ravi A."/>
            <person name="Getino M."/>
            <person name="Pursley I."/>
            <person name="Horton D.L."/>
            <person name="Alikhan N.F."/>
            <person name="Baker D."/>
            <person name="Gharbi K."/>
            <person name="Hall N."/>
            <person name="Watson M."/>
            <person name="Adriaenssens E.M."/>
            <person name="Foster-Nyarko E."/>
            <person name="Jarju S."/>
            <person name="Secka A."/>
            <person name="Antonio M."/>
            <person name="Oren A."/>
            <person name="Chaudhuri R.R."/>
            <person name="La Ragione R."/>
            <person name="Hildebrand F."/>
            <person name="Pallen M.J."/>
        </authorList>
    </citation>
    <scope>NUCLEOTIDE SEQUENCE</scope>
    <source>
        <strain evidence="1">23274</strain>
    </source>
</reference>
<name>A0A9D2AC65_9BACT</name>
<protein>
    <submittedName>
        <fullName evidence="1">Uncharacterized protein</fullName>
    </submittedName>
</protein>